<reference evidence="7 8" key="1">
    <citation type="submission" date="2024-11" db="EMBL/GenBank/DDBJ databases">
        <title>A near-complete genome assembly of Cinchona calisaya.</title>
        <authorList>
            <person name="Lian D.C."/>
            <person name="Zhao X.W."/>
            <person name="Wei L."/>
        </authorList>
    </citation>
    <scope>NUCLEOTIDE SEQUENCE [LARGE SCALE GENOMIC DNA]</scope>
    <source>
        <tissue evidence="7">Nenye</tissue>
    </source>
</reference>
<evidence type="ECO:0000256" key="4">
    <source>
        <dbReference type="ARBA" id="ARBA00023163"/>
    </source>
</evidence>
<dbReference type="GO" id="GO:0003677">
    <property type="term" value="F:DNA binding"/>
    <property type="evidence" value="ECO:0007669"/>
    <property type="project" value="UniProtKB-KW"/>
</dbReference>
<gene>
    <name evidence="7" type="ORF">ACH5RR_007511</name>
</gene>
<evidence type="ECO:0000256" key="6">
    <source>
        <dbReference type="SAM" id="MobiDB-lite"/>
    </source>
</evidence>
<dbReference type="AlphaFoldDB" id="A0ABD3AS42"/>
<dbReference type="InterPro" id="IPR015300">
    <property type="entry name" value="DNA-bd_pseudobarrel_sf"/>
</dbReference>
<evidence type="ECO:0000256" key="5">
    <source>
        <dbReference type="ARBA" id="ARBA00023242"/>
    </source>
</evidence>
<evidence type="ECO:0000256" key="2">
    <source>
        <dbReference type="ARBA" id="ARBA00023015"/>
    </source>
</evidence>
<name>A0ABD3AS42_9GENT</name>
<dbReference type="GO" id="GO:0005634">
    <property type="term" value="C:nucleus"/>
    <property type="evidence" value="ECO:0007669"/>
    <property type="project" value="UniProtKB-SubCell"/>
</dbReference>
<keyword evidence="3" id="KW-0238">DNA-binding</keyword>
<keyword evidence="4" id="KW-0804">Transcription</keyword>
<keyword evidence="2" id="KW-0805">Transcription regulation</keyword>
<evidence type="ECO:0000256" key="3">
    <source>
        <dbReference type="ARBA" id="ARBA00023125"/>
    </source>
</evidence>
<evidence type="ECO:0000313" key="7">
    <source>
        <dbReference type="EMBL" id="KAL3533990.1"/>
    </source>
</evidence>
<dbReference type="PANTHER" id="PTHR31541:SF25">
    <property type="entry name" value="GAMMA-GLIADIN B"/>
    <property type="match status" value="1"/>
</dbReference>
<protein>
    <recommendedName>
        <fullName evidence="9">TF-B3 domain-containing protein</fullName>
    </recommendedName>
</protein>
<comment type="subcellular location">
    <subcellularLocation>
        <location evidence="1">Nucleus</location>
    </subcellularLocation>
</comment>
<accession>A0ABD3AS42</accession>
<sequence length="292" mass="33500">MEQRRGNDKNSDQNKKNSGKQWLKIMNFLDHQLIKKLDGPKPPPPLPSHFKEKIQQESKDQHVEPEILIVQKKLSKRDVTPKTNTFYIPSGHLQNVKFLKDHEKSKIGSSDSVSATIIDPTLKMGSIKLYKLRESLRFGSGWIRILNDSGLQEGDIVQLWAVRVGGNLWFVLVRLTDYEEEATSSAPQRENLSLGLPGIELDDNGRLVIYWRDPKKRLVANDPCLERVELLPMPPQNFMVLSECLGVSDGKIQWWVIKHQVSITKMRRENPTAFKIARGDVERDFGVECFHP</sequence>
<dbReference type="EMBL" id="JBJUIK010000003">
    <property type="protein sequence ID" value="KAL3533990.1"/>
    <property type="molecule type" value="Genomic_DNA"/>
</dbReference>
<evidence type="ECO:0008006" key="9">
    <source>
        <dbReference type="Google" id="ProtNLM"/>
    </source>
</evidence>
<evidence type="ECO:0000313" key="8">
    <source>
        <dbReference type="Proteomes" id="UP001630127"/>
    </source>
</evidence>
<evidence type="ECO:0000256" key="1">
    <source>
        <dbReference type="ARBA" id="ARBA00004123"/>
    </source>
</evidence>
<dbReference type="Gene3D" id="2.40.330.10">
    <property type="entry name" value="DNA-binding pseudobarrel domain"/>
    <property type="match status" value="1"/>
</dbReference>
<dbReference type="SUPFAM" id="SSF101936">
    <property type="entry name" value="DNA-binding pseudobarrel domain"/>
    <property type="match status" value="1"/>
</dbReference>
<feature type="compositionally biased region" description="Basic and acidic residues" evidence="6">
    <location>
        <begin position="1"/>
        <end position="15"/>
    </location>
</feature>
<organism evidence="7 8">
    <name type="scientific">Cinchona calisaya</name>
    <dbReference type="NCBI Taxonomy" id="153742"/>
    <lineage>
        <taxon>Eukaryota</taxon>
        <taxon>Viridiplantae</taxon>
        <taxon>Streptophyta</taxon>
        <taxon>Embryophyta</taxon>
        <taxon>Tracheophyta</taxon>
        <taxon>Spermatophyta</taxon>
        <taxon>Magnoliopsida</taxon>
        <taxon>eudicotyledons</taxon>
        <taxon>Gunneridae</taxon>
        <taxon>Pentapetalae</taxon>
        <taxon>asterids</taxon>
        <taxon>lamiids</taxon>
        <taxon>Gentianales</taxon>
        <taxon>Rubiaceae</taxon>
        <taxon>Cinchonoideae</taxon>
        <taxon>Cinchoneae</taxon>
        <taxon>Cinchona</taxon>
    </lineage>
</organism>
<dbReference type="PANTHER" id="PTHR31541">
    <property type="entry name" value="B3 DOMAIN PLANT PROTEIN-RELATED"/>
    <property type="match status" value="1"/>
</dbReference>
<dbReference type="Pfam" id="PF03754">
    <property type="entry name" value="At2g31720-like"/>
    <property type="match status" value="1"/>
</dbReference>
<keyword evidence="8" id="KW-1185">Reference proteome</keyword>
<proteinExistence type="predicted"/>
<feature type="region of interest" description="Disordered" evidence="6">
    <location>
        <begin position="1"/>
        <end position="22"/>
    </location>
</feature>
<dbReference type="InterPro" id="IPR005508">
    <property type="entry name" value="At2g31720-like"/>
</dbReference>
<comment type="caution">
    <text evidence="7">The sequence shown here is derived from an EMBL/GenBank/DDBJ whole genome shotgun (WGS) entry which is preliminary data.</text>
</comment>
<dbReference type="Proteomes" id="UP001630127">
    <property type="component" value="Unassembled WGS sequence"/>
</dbReference>
<keyword evidence="5" id="KW-0539">Nucleus</keyword>